<dbReference type="PANTHER" id="PTHR43190">
    <property type="entry name" value="N-ACETYL-D-GLUCOSAMINE KINASE"/>
    <property type="match status" value="1"/>
</dbReference>
<keyword evidence="2" id="KW-0418">Kinase</keyword>
<dbReference type="AlphaFoldDB" id="F4XJT5"/>
<dbReference type="InterPro" id="IPR002731">
    <property type="entry name" value="ATPase_BadF"/>
</dbReference>
<dbReference type="Gene3D" id="3.30.420.40">
    <property type="match status" value="2"/>
</dbReference>
<evidence type="ECO:0000313" key="3">
    <source>
        <dbReference type="Proteomes" id="UP000003959"/>
    </source>
</evidence>
<dbReference type="Proteomes" id="UP000003959">
    <property type="component" value="Unassembled WGS sequence"/>
</dbReference>
<dbReference type="eggNOG" id="COG2971">
    <property type="taxonomic scope" value="Bacteria"/>
</dbReference>
<dbReference type="HOGENOM" id="CLU_016274_1_1_3"/>
<sequence length="343" mass="36115">MTTCIIGIDGGASKTLCVVINHQGQILGRGEADASNYHTVGIKTAFASIESAIRQATQQASAKLSMESVTVEAMCLGLAGVGRPRDREVVQGFVPQLLSSQTIPVTWALLPSNVVICDDALIALVGGVGKPVGVVAIAGTGSIIFGRNAQGNTKRVGGWGHILGDVGSAYHIAVSGLRAAMKAYDGCAVTSLTTTSLQERFTTHFNLSSFNYITDIIYQPGWGVKEIASLAPIVDRAAAEGDQVAISIIEDTVNQLAKATQVVIESVFSPDSVCEVVTTGSVWHGLSSIRQQFESSLVMLSPNVKVIWPRDQPAYGAGLLGLLTLGKRQKAIGNRQEARGNRQ</sequence>
<dbReference type="InterPro" id="IPR043129">
    <property type="entry name" value="ATPase_NBD"/>
</dbReference>
<dbReference type="SUPFAM" id="SSF53067">
    <property type="entry name" value="Actin-like ATPase domain"/>
    <property type="match status" value="2"/>
</dbReference>
<name>F4XJT5_9CYAN</name>
<dbReference type="PANTHER" id="PTHR43190:SF3">
    <property type="entry name" value="N-ACETYL-D-GLUCOSAMINE KINASE"/>
    <property type="match status" value="1"/>
</dbReference>
<keyword evidence="2" id="KW-0808">Transferase</keyword>
<dbReference type="Pfam" id="PF01869">
    <property type="entry name" value="BcrAD_BadFG"/>
    <property type="match status" value="1"/>
</dbReference>
<dbReference type="EMBL" id="GL890823">
    <property type="protein sequence ID" value="EGJ35365.1"/>
    <property type="molecule type" value="Genomic_DNA"/>
</dbReference>
<gene>
    <name evidence="2" type="ORF">LYNGBM3L_07170</name>
</gene>
<dbReference type="GO" id="GO:0016301">
    <property type="term" value="F:kinase activity"/>
    <property type="evidence" value="ECO:0007669"/>
    <property type="project" value="UniProtKB-KW"/>
</dbReference>
<feature type="domain" description="ATPase BadF/BadG/BcrA/BcrD type" evidence="1">
    <location>
        <begin position="6"/>
        <end position="320"/>
    </location>
</feature>
<dbReference type="CDD" id="cd24007">
    <property type="entry name" value="ASKHA_NBD_eukNAGK-like"/>
    <property type="match status" value="1"/>
</dbReference>
<evidence type="ECO:0000313" key="2">
    <source>
        <dbReference type="EMBL" id="EGJ35365.1"/>
    </source>
</evidence>
<organism evidence="2 3">
    <name type="scientific">Moorena producens 3L</name>
    <dbReference type="NCBI Taxonomy" id="489825"/>
    <lineage>
        <taxon>Bacteria</taxon>
        <taxon>Bacillati</taxon>
        <taxon>Cyanobacteriota</taxon>
        <taxon>Cyanophyceae</taxon>
        <taxon>Coleofasciculales</taxon>
        <taxon>Coleofasciculaceae</taxon>
        <taxon>Moorena</taxon>
    </lineage>
</organism>
<reference evidence="3" key="1">
    <citation type="journal article" date="2011" name="Proc. Natl. Acad. Sci. U.S.A.">
        <title>Genomic insights into the physiology and ecology of the marine filamentous cyanobacterium Lyngbya majuscula.</title>
        <authorList>
            <person name="Jones A.C."/>
            <person name="Monroe E.A."/>
            <person name="Podell S."/>
            <person name="Hess W.R."/>
            <person name="Klages S."/>
            <person name="Esquenazi E."/>
            <person name="Niessen S."/>
            <person name="Hoover H."/>
            <person name="Rothmann M."/>
            <person name="Lasken R.S."/>
            <person name="Yates J.R.III."/>
            <person name="Reinhardt R."/>
            <person name="Kube M."/>
            <person name="Burkart M.D."/>
            <person name="Allen E.E."/>
            <person name="Dorrestein P.C."/>
            <person name="Gerwick W.H."/>
            <person name="Gerwick L."/>
        </authorList>
    </citation>
    <scope>NUCLEOTIDE SEQUENCE [LARGE SCALE GENOMIC DNA]</scope>
    <source>
        <strain evidence="3">3L</strain>
    </source>
</reference>
<protein>
    <submittedName>
        <fullName evidence="2">Putative N-acetylglucosamine kinase</fullName>
    </submittedName>
</protein>
<dbReference type="InterPro" id="IPR052519">
    <property type="entry name" value="Euk-type_GlcNAc_Kinase"/>
</dbReference>
<evidence type="ECO:0000259" key="1">
    <source>
        <dbReference type="Pfam" id="PF01869"/>
    </source>
</evidence>
<dbReference type="OrthoDB" id="9772633at2"/>
<accession>F4XJT5</accession>
<keyword evidence="3" id="KW-1185">Reference proteome</keyword>
<dbReference type="RefSeq" id="WP_008178838.1">
    <property type="nucleotide sequence ID" value="NZ_GL890823.1"/>
</dbReference>
<proteinExistence type="predicted"/>